<evidence type="ECO:0000256" key="2">
    <source>
        <dbReference type="ARBA" id="ARBA00006092"/>
    </source>
</evidence>
<dbReference type="GO" id="GO:0006357">
    <property type="term" value="P:regulation of transcription by RNA polymerase II"/>
    <property type="evidence" value="ECO:0007669"/>
    <property type="project" value="TreeGrafter"/>
</dbReference>
<dbReference type="SMART" id="SM00327">
    <property type="entry name" value="VWA"/>
    <property type="match status" value="1"/>
</dbReference>
<keyword evidence="14" id="KW-1185">Reference proteome</keyword>
<proteinExistence type="inferred from homology"/>
<dbReference type="InterPro" id="IPR036465">
    <property type="entry name" value="vWFA_dom_sf"/>
</dbReference>
<comment type="caution">
    <text evidence="13">The sequence shown here is derived from an EMBL/GenBank/DDBJ whole genome shotgun (WGS) entry which is preliminary data.</text>
</comment>
<evidence type="ECO:0000256" key="7">
    <source>
        <dbReference type="ARBA" id="ARBA00023015"/>
    </source>
</evidence>
<dbReference type="Gene3D" id="3.40.50.410">
    <property type="entry name" value="von Willebrand factor, type A domain"/>
    <property type="match status" value="1"/>
</dbReference>
<evidence type="ECO:0000256" key="4">
    <source>
        <dbReference type="ARBA" id="ARBA00022763"/>
    </source>
</evidence>
<dbReference type="STRING" id="109895.A0A507E6I0"/>
<evidence type="ECO:0000256" key="5">
    <source>
        <dbReference type="ARBA" id="ARBA00022771"/>
    </source>
</evidence>
<dbReference type="GO" id="GO:0008270">
    <property type="term" value="F:zinc ion binding"/>
    <property type="evidence" value="ECO:0007669"/>
    <property type="project" value="UniProtKB-KW"/>
</dbReference>
<accession>A0A507E6I0</accession>
<dbReference type="AlphaFoldDB" id="A0A507E6I0"/>
<feature type="domain" description="VWFA" evidence="12">
    <location>
        <begin position="85"/>
        <end position="252"/>
    </location>
</feature>
<evidence type="ECO:0000259" key="12">
    <source>
        <dbReference type="SMART" id="SM00327"/>
    </source>
</evidence>
<keyword evidence="4" id="KW-0227">DNA damage</keyword>
<dbReference type="InterPro" id="IPR007198">
    <property type="entry name" value="Ssl1-like"/>
</dbReference>
<evidence type="ECO:0000256" key="10">
    <source>
        <dbReference type="ARBA" id="ARBA00023242"/>
    </source>
</evidence>
<evidence type="ECO:0000313" key="14">
    <source>
        <dbReference type="Proteomes" id="UP000318582"/>
    </source>
</evidence>
<organism evidence="13 14">
    <name type="scientific">Powellomyces hirtus</name>
    <dbReference type="NCBI Taxonomy" id="109895"/>
    <lineage>
        <taxon>Eukaryota</taxon>
        <taxon>Fungi</taxon>
        <taxon>Fungi incertae sedis</taxon>
        <taxon>Chytridiomycota</taxon>
        <taxon>Chytridiomycota incertae sedis</taxon>
        <taxon>Chytridiomycetes</taxon>
        <taxon>Spizellomycetales</taxon>
        <taxon>Powellomycetaceae</taxon>
        <taxon>Powellomyces</taxon>
    </lineage>
</organism>
<comment type="subcellular location">
    <subcellularLocation>
        <location evidence="1">Nucleus</location>
    </subcellularLocation>
</comment>
<sequence length="288" mass="32096">MAATSKPKSKAGKNGPAINIDDDEGHGLMGASGQGYSWEEEYKRSWDILQEDEQGSLLGVVNSIQQQMKRRRLNKDTQVIQRGIIRHMYMVIDISRAMAELDLKPSRIECTLNLAEQFIGEFFDQNPLSQLGVIITRDSLAEKLTELTGNPNDHINALKKRINREPRGDPSLQNALNLARTSLSEILVLFASLTTCDPDNIMDTVDALQRNDIRVSVIGLSAEVQVCKTICKETKGAYNVVMNEGHFKELLFDKIPPPALAAAQNTSNLIRMGFPITKLFELPTLCAW</sequence>
<dbReference type="GO" id="GO:0005675">
    <property type="term" value="C:transcription factor TFIIH holo complex"/>
    <property type="evidence" value="ECO:0007669"/>
    <property type="project" value="TreeGrafter"/>
</dbReference>
<keyword evidence="5" id="KW-0863">Zinc-finger</keyword>
<keyword evidence="3" id="KW-0479">Metal-binding</keyword>
<feature type="region of interest" description="Disordered" evidence="11">
    <location>
        <begin position="1"/>
        <end position="31"/>
    </location>
</feature>
<evidence type="ECO:0000256" key="8">
    <source>
        <dbReference type="ARBA" id="ARBA00023163"/>
    </source>
</evidence>
<comment type="similarity">
    <text evidence="2">Belongs to the GTF2H2 family.</text>
</comment>
<keyword evidence="7" id="KW-0805">Transcription regulation</keyword>
<evidence type="ECO:0000256" key="1">
    <source>
        <dbReference type="ARBA" id="ARBA00004123"/>
    </source>
</evidence>
<dbReference type="PANTHER" id="PTHR12695">
    <property type="entry name" value="GENERAL TRANSCRIPTION FACTOR IIH SUBUNIT 2"/>
    <property type="match status" value="1"/>
</dbReference>
<evidence type="ECO:0000256" key="3">
    <source>
        <dbReference type="ARBA" id="ARBA00022723"/>
    </source>
</evidence>
<evidence type="ECO:0000313" key="13">
    <source>
        <dbReference type="EMBL" id="TPX59321.1"/>
    </source>
</evidence>
<dbReference type="CDD" id="cd01453">
    <property type="entry name" value="vWA_transcription_factor_IIH_type"/>
    <property type="match status" value="1"/>
</dbReference>
<dbReference type="InterPro" id="IPR002035">
    <property type="entry name" value="VWF_A"/>
</dbReference>
<gene>
    <name evidence="13" type="ORF">PhCBS80983_g02535</name>
</gene>
<reference evidence="13 14" key="1">
    <citation type="journal article" date="2019" name="Sci. Rep.">
        <title>Comparative genomics of chytrid fungi reveal insights into the obligate biotrophic and pathogenic lifestyle of Synchytrium endobioticum.</title>
        <authorList>
            <person name="van de Vossenberg B.T.L.H."/>
            <person name="Warris S."/>
            <person name="Nguyen H.D.T."/>
            <person name="van Gent-Pelzer M.P.E."/>
            <person name="Joly D.L."/>
            <person name="van de Geest H.C."/>
            <person name="Bonants P.J.M."/>
            <person name="Smith D.S."/>
            <person name="Levesque C.A."/>
            <person name="van der Lee T.A.J."/>
        </authorList>
    </citation>
    <scope>NUCLEOTIDE SEQUENCE [LARGE SCALE GENOMIC DNA]</scope>
    <source>
        <strain evidence="13 14">CBS 809.83</strain>
    </source>
</reference>
<dbReference type="PANTHER" id="PTHR12695:SF2">
    <property type="entry name" value="GENERAL TRANSCRIPTION FACTOR IIH SUBUNIT 2-RELATED"/>
    <property type="match status" value="1"/>
</dbReference>
<dbReference type="Pfam" id="PF04056">
    <property type="entry name" value="Ssl1"/>
    <property type="match status" value="1"/>
</dbReference>
<keyword evidence="8" id="KW-0804">Transcription</keyword>
<name>A0A507E6I0_9FUNG</name>
<dbReference type="GO" id="GO:0006289">
    <property type="term" value="P:nucleotide-excision repair"/>
    <property type="evidence" value="ECO:0007669"/>
    <property type="project" value="TreeGrafter"/>
</dbReference>
<dbReference type="SUPFAM" id="SSF53300">
    <property type="entry name" value="vWA-like"/>
    <property type="match status" value="1"/>
</dbReference>
<keyword evidence="6" id="KW-0862">Zinc</keyword>
<dbReference type="Proteomes" id="UP000318582">
    <property type="component" value="Unassembled WGS sequence"/>
</dbReference>
<dbReference type="EMBL" id="QEAQ01000026">
    <property type="protein sequence ID" value="TPX59321.1"/>
    <property type="molecule type" value="Genomic_DNA"/>
</dbReference>
<dbReference type="FunFam" id="3.40.50.410:FF:000015">
    <property type="entry name" value="General transcription factor IIH subunit 2"/>
    <property type="match status" value="1"/>
</dbReference>
<evidence type="ECO:0000256" key="9">
    <source>
        <dbReference type="ARBA" id="ARBA00023204"/>
    </source>
</evidence>
<protein>
    <recommendedName>
        <fullName evidence="12">VWFA domain-containing protein</fullName>
    </recommendedName>
</protein>
<keyword evidence="10" id="KW-0539">Nucleus</keyword>
<keyword evidence="9" id="KW-0234">DNA repair</keyword>
<evidence type="ECO:0000256" key="11">
    <source>
        <dbReference type="SAM" id="MobiDB-lite"/>
    </source>
</evidence>
<evidence type="ECO:0000256" key="6">
    <source>
        <dbReference type="ARBA" id="ARBA00022833"/>
    </source>
</evidence>